<dbReference type="SUPFAM" id="SSF53448">
    <property type="entry name" value="Nucleotide-diphospho-sugar transferases"/>
    <property type="match status" value="1"/>
</dbReference>
<keyword evidence="6" id="KW-1185">Reference proteome</keyword>
<proteinExistence type="inferred from homology"/>
<sequence>MTDDRHAAVCAVVVTHYPDSTVLQGLLASVSAQVGCVVVVDNSAEDMELPPGHADVTLIRQGRNGGLAQAQNVGLDWARQHAFDYVLLLDQDSTPDDGMVCALLDALRRLGDSARVAAVGPRFHDVLEARDAPFVKVGFPLNHKRWCDHPGQLLECDFLISSGALIPLTVIDDIGSMDESLFIDNVDLEWSFRARARGYKLYGVCAAAMQHQLGDSRRQLPFGLGQVIVHGPVRLYYIMRNRFRLYRLPHTPWIWVAQDMPRLAVKLFLFAAMIGPRARNIRFMLRGLWDGFRSKSGPCPLA</sequence>
<evidence type="ECO:0000313" key="6">
    <source>
        <dbReference type="Proteomes" id="UP001620460"/>
    </source>
</evidence>
<dbReference type="RefSeq" id="WP_404632331.1">
    <property type="nucleotide sequence ID" value="NZ_JADIKM010000002.1"/>
</dbReference>
<dbReference type="CDD" id="cd02526">
    <property type="entry name" value="GT2_RfbF_like"/>
    <property type="match status" value="1"/>
</dbReference>
<dbReference type="InterPro" id="IPR001173">
    <property type="entry name" value="Glyco_trans_2-like"/>
</dbReference>
<name>A0ABW8JSL5_9GAMM</name>
<dbReference type="Pfam" id="PF00535">
    <property type="entry name" value="Glycos_transf_2"/>
    <property type="match status" value="1"/>
</dbReference>
<comment type="similarity">
    <text evidence="1">Belongs to the glycosyltransferase 2 family.</text>
</comment>
<dbReference type="EMBL" id="JADIKM010000002">
    <property type="protein sequence ID" value="MFK2904138.1"/>
    <property type="molecule type" value="Genomic_DNA"/>
</dbReference>
<dbReference type="NCBIfam" id="TIGR01556">
    <property type="entry name" value="rhamnosyltran"/>
    <property type="match status" value="1"/>
</dbReference>
<dbReference type="Proteomes" id="UP001620460">
    <property type="component" value="Unassembled WGS sequence"/>
</dbReference>
<protein>
    <submittedName>
        <fullName evidence="5">Glycosyltransferase family 2 protein</fullName>
    </submittedName>
</protein>
<evidence type="ECO:0000256" key="1">
    <source>
        <dbReference type="ARBA" id="ARBA00006739"/>
    </source>
</evidence>
<dbReference type="InterPro" id="IPR006446">
    <property type="entry name" value="RhaTrfase"/>
</dbReference>
<dbReference type="Gene3D" id="3.90.550.10">
    <property type="entry name" value="Spore Coat Polysaccharide Biosynthesis Protein SpsA, Chain A"/>
    <property type="match status" value="1"/>
</dbReference>
<dbReference type="InterPro" id="IPR029044">
    <property type="entry name" value="Nucleotide-diphossugar_trans"/>
</dbReference>
<dbReference type="PANTHER" id="PTHR43179">
    <property type="entry name" value="RHAMNOSYLTRANSFERASE WBBL"/>
    <property type="match status" value="1"/>
</dbReference>
<organism evidence="5 6">
    <name type="scientific">Dyella ginsengisoli</name>
    <dbReference type="NCBI Taxonomy" id="363848"/>
    <lineage>
        <taxon>Bacteria</taxon>
        <taxon>Pseudomonadati</taxon>
        <taxon>Pseudomonadota</taxon>
        <taxon>Gammaproteobacteria</taxon>
        <taxon>Lysobacterales</taxon>
        <taxon>Rhodanobacteraceae</taxon>
        <taxon>Dyella</taxon>
    </lineage>
</organism>
<accession>A0ABW8JSL5</accession>
<evidence type="ECO:0000256" key="2">
    <source>
        <dbReference type="ARBA" id="ARBA00022676"/>
    </source>
</evidence>
<evidence type="ECO:0000313" key="5">
    <source>
        <dbReference type="EMBL" id="MFK2904138.1"/>
    </source>
</evidence>
<keyword evidence="3" id="KW-0808">Transferase</keyword>
<comment type="caution">
    <text evidence="5">The sequence shown here is derived from an EMBL/GenBank/DDBJ whole genome shotgun (WGS) entry which is preliminary data.</text>
</comment>
<gene>
    <name evidence="5" type="ORF">ISP17_09180</name>
</gene>
<dbReference type="PANTHER" id="PTHR43179:SF12">
    <property type="entry name" value="GALACTOFURANOSYLTRANSFERASE GLFT2"/>
    <property type="match status" value="1"/>
</dbReference>
<evidence type="ECO:0000259" key="4">
    <source>
        <dbReference type="Pfam" id="PF00535"/>
    </source>
</evidence>
<keyword evidence="2" id="KW-0328">Glycosyltransferase</keyword>
<feature type="domain" description="Glycosyltransferase 2-like" evidence="4">
    <location>
        <begin position="12"/>
        <end position="131"/>
    </location>
</feature>
<reference evidence="5 6" key="1">
    <citation type="submission" date="2020-10" db="EMBL/GenBank/DDBJ databases">
        <title>Phylogeny of dyella-like bacteria.</title>
        <authorList>
            <person name="Fu J."/>
        </authorList>
    </citation>
    <scope>NUCLEOTIDE SEQUENCE [LARGE SCALE GENOMIC DNA]</scope>
    <source>
        <strain evidence="5 6">Gsoil3046</strain>
    </source>
</reference>
<evidence type="ECO:0000256" key="3">
    <source>
        <dbReference type="ARBA" id="ARBA00022679"/>
    </source>
</evidence>